<dbReference type="RefSeq" id="WP_343750422.1">
    <property type="nucleotide sequence ID" value="NZ_BAAADM010000002.1"/>
</dbReference>
<evidence type="ECO:0000256" key="1">
    <source>
        <dbReference type="ARBA" id="ARBA00023002"/>
    </source>
</evidence>
<dbReference type="InterPro" id="IPR056798">
    <property type="entry name" value="ADH_Fe_C"/>
</dbReference>
<dbReference type="InterPro" id="IPR001670">
    <property type="entry name" value="ADH_Fe/GldA"/>
</dbReference>
<sequence length="384" mass="42349">MTIEFEFNLPTKIEFGRGKLKKLGNFINDINGKKVLIVTDKGLVKSGIIDKVKKILDDEKISYTVFDEVKPNPKDVDCERAYKLALQENVDSLIGIGGGSSMDTAKAVGTLLTHGGKLKNWYGFDKLRKTIPPLICIPTTAGTGSEITTFSVITDTETNYKMNIVDLKVAPQIALLDPELTISLPKEVTASTGMDALTHAIEAYTCNVSQPITDGLALHAIDLITEHLPIVVKDGENMESRERMLAASLMAGISFGNADVASVHCMAESLGGLYDTPHGVANSMMLPYVFEYNIPSNMEKHSIIARRLGADKFDLEKNAYEGVLLLKKLAEDLNIPRMSDLEYINPEDFEYLAEGALNNISHPSNPRKIMKKDYVDLFKKIYAE</sequence>
<dbReference type="PROSITE" id="PS00913">
    <property type="entry name" value="ADH_IRON_1"/>
    <property type="match status" value="1"/>
</dbReference>
<dbReference type="Proteomes" id="UP001501459">
    <property type="component" value="Unassembled WGS sequence"/>
</dbReference>
<dbReference type="EMBL" id="BAAADM010000002">
    <property type="protein sequence ID" value="GAA0428340.1"/>
    <property type="molecule type" value="Genomic_DNA"/>
</dbReference>
<name>A0ABN0Z246_9BACI</name>
<protein>
    <submittedName>
        <fullName evidence="4">Iron-containing alcohol dehydrogenase</fullName>
    </submittedName>
</protein>
<dbReference type="SUPFAM" id="SSF56796">
    <property type="entry name" value="Dehydroquinate synthase-like"/>
    <property type="match status" value="1"/>
</dbReference>
<dbReference type="Pfam" id="PF25137">
    <property type="entry name" value="ADH_Fe_C"/>
    <property type="match status" value="1"/>
</dbReference>
<dbReference type="InterPro" id="IPR039697">
    <property type="entry name" value="Alcohol_dehydrogenase_Fe"/>
</dbReference>
<comment type="caution">
    <text evidence="4">The sequence shown here is derived from an EMBL/GenBank/DDBJ whole genome shotgun (WGS) entry which is preliminary data.</text>
</comment>
<evidence type="ECO:0000313" key="4">
    <source>
        <dbReference type="EMBL" id="GAA0428340.1"/>
    </source>
</evidence>
<evidence type="ECO:0000313" key="5">
    <source>
        <dbReference type="Proteomes" id="UP001501459"/>
    </source>
</evidence>
<dbReference type="Pfam" id="PF00465">
    <property type="entry name" value="Fe-ADH"/>
    <property type="match status" value="1"/>
</dbReference>
<dbReference type="PANTHER" id="PTHR11496:SF83">
    <property type="entry name" value="HYDROXYACID-OXOACID TRANSHYDROGENASE, MITOCHONDRIAL"/>
    <property type="match status" value="1"/>
</dbReference>
<keyword evidence="1" id="KW-0560">Oxidoreductase</keyword>
<organism evidence="4 5">
    <name type="scientific">Lentibacillus halophilus</name>
    <dbReference type="NCBI Taxonomy" id="295065"/>
    <lineage>
        <taxon>Bacteria</taxon>
        <taxon>Bacillati</taxon>
        <taxon>Bacillota</taxon>
        <taxon>Bacilli</taxon>
        <taxon>Bacillales</taxon>
        <taxon>Bacillaceae</taxon>
        <taxon>Lentibacillus</taxon>
    </lineage>
</organism>
<dbReference type="PANTHER" id="PTHR11496">
    <property type="entry name" value="ALCOHOL DEHYDROGENASE"/>
    <property type="match status" value="1"/>
</dbReference>
<dbReference type="CDD" id="cd08551">
    <property type="entry name" value="Fe-ADH"/>
    <property type="match status" value="1"/>
</dbReference>
<feature type="domain" description="Alcohol dehydrogenase iron-type/glycerol dehydrogenase GldA" evidence="2">
    <location>
        <begin position="10"/>
        <end position="178"/>
    </location>
</feature>
<gene>
    <name evidence="4" type="ORF">GCM10008983_00770</name>
</gene>
<keyword evidence="5" id="KW-1185">Reference proteome</keyword>
<accession>A0ABN0Z246</accession>
<evidence type="ECO:0000259" key="2">
    <source>
        <dbReference type="Pfam" id="PF00465"/>
    </source>
</evidence>
<dbReference type="InterPro" id="IPR018211">
    <property type="entry name" value="ADH_Fe_CS"/>
</dbReference>
<feature type="domain" description="Fe-containing alcohol dehydrogenase-like C-terminal" evidence="3">
    <location>
        <begin position="189"/>
        <end position="382"/>
    </location>
</feature>
<reference evidence="4 5" key="1">
    <citation type="journal article" date="2019" name="Int. J. Syst. Evol. Microbiol.">
        <title>The Global Catalogue of Microorganisms (GCM) 10K type strain sequencing project: providing services to taxonomists for standard genome sequencing and annotation.</title>
        <authorList>
            <consortium name="The Broad Institute Genomics Platform"/>
            <consortium name="The Broad Institute Genome Sequencing Center for Infectious Disease"/>
            <person name="Wu L."/>
            <person name="Ma J."/>
        </authorList>
    </citation>
    <scope>NUCLEOTIDE SEQUENCE [LARGE SCALE GENOMIC DNA]</scope>
    <source>
        <strain evidence="4 5">JCM 12149</strain>
    </source>
</reference>
<evidence type="ECO:0000259" key="3">
    <source>
        <dbReference type="Pfam" id="PF25137"/>
    </source>
</evidence>
<proteinExistence type="predicted"/>
<dbReference type="Gene3D" id="1.20.1090.10">
    <property type="entry name" value="Dehydroquinate synthase-like - alpha domain"/>
    <property type="match status" value="1"/>
</dbReference>
<dbReference type="Gene3D" id="3.40.50.1970">
    <property type="match status" value="1"/>
</dbReference>